<dbReference type="InterPro" id="IPR027417">
    <property type="entry name" value="P-loop_NTPase"/>
</dbReference>
<proteinExistence type="predicted"/>
<evidence type="ECO:0000256" key="4">
    <source>
        <dbReference type="ARBA" id="ARBA00023136"/>
    </source>
</evidence>
<dbReference type="InterPro" id="IPR003439">
    <property type="entry name" value="ABC_transporter-like_ATP-bd"/>
</dbReference>
<dbReference type="Gene3D" id="3.40.50.300">
    <property type="entry name" value="P-loop containing nucleotide triphosphate hydrolases"/>
    <property type="match status" value="1"/>
</dbReference>
<evidence type="ECO:0000256" key="3">
    <source>
        <dbReference type="ARBA" id="ARBA00022989"/>
    </source>
</evidence>
<feature type="transmembrane region" description="Helical" evidence="6">
    <location>
        <begin position="63"/>
        <end position="84"/>
    </location>
</feature>
<dbReference type="InterPro" id="IPR039421">
    <property type="entry name" value="Type_1_exporter"/>
</dbReference>
<name>A0ABP7B4T0_9MICO</name>
<evidence type="ECO:0000256" key="6">
    <source>
        <dbReference type="SAM" id="Phobius"/>
    </source>
</evidence>
<keyword evidence="3 6" id="KW-1133">Transmembrane helix</keyword>
<keyword evidence="9" id="KW-0547">Nucleotide-binding</keyword>
<dbReference type="SUPFAM" id="SSF90123">
    <property type="entry name" value="ABC transporter transmembrane region"/>
    <property type="match status" value="1"/>
</dbReference>
<evidence type="ECO:0000256" key="5">
    <source>
        <dbReference type="SAM" id="MobiDB-lite"/>
    </source>
</evidence>
<dbReference type="Gene3D" id="1.20.1560.10">
    <property type="entry name" value="ABC transporter type 1, transmembrane domain"/>
    <property type="match status" value="1"/>
</dbReference>
<dbReference type="PANTHER" id="PTHR24221:SF654">
    <property type="entry name" value="ATP-BINDING CASSETTE SUB-FAMILY B MEMBER 6"/>
    <property type="match status" value="1"/>
</dbReference>
<feature type="region of interest" description="Disordered" evidence="5">
    <location>
        <begin position="425"/>
        <end position="447"/>
    </location>
</feature>
<keyword evidence="4 6" id="KW-0472">Membrane</keyword>
<dbReference type="Proteomes" id="UP001410795">
    <property type="component" value="Unassembled WGS sequence"/>
</dbReference>
<evidence type="ECO:0000259" key="7">
    <source>
        <dbReference type="PROSITE" id="PS50893"/>
    </source>
</evidence>
<keyword evidence="9" id="KW-0067">ATP-binding</keyword>
<dbReference type="Pfam" id="PF00664">
    <property type="entry name" value="ABC_membrane"/>
    <property type="match status" value="1"/>
</dbReference>
<dbReference type="EMBL" id="BAAAYV010000002">
    <property type="protein sequence ID" value="GAA3648035.1"/>
    <property type="molecule type" value="Genomic_DNA"/>
</dbReference>
<feature type="domain" description="ABC transmembrane type-1" evidence="8">
    <location>
        <begin position="30"/>
        <end position="309"/>
    </location>
</feature>
<protein>
    <submittedName>
        <fullName evidence="9">ABC transporter ATP-binding protein</fullName>
    </submittedName>
</protein>
<keyword evidence="2 6" id="KW-0812">Transmembrane</keyword>
<evidence type="ECO:0000259" key="8">
    <source>
        <dbReference type="PROSITE" id="PS50929"/>
    </source>
</evidence>
<comment type="caution">
    <text evidence="9">The sequence shown here is derived from an EMBL/GenBank/DDBJ whole genome shotgun (WGS) entry which is preliminary data.</text>
</comment>
<dbReference type="PROSITE" id="PS00211">
    <property type="entry name" value="ABC_TRANSPORTER_1"/>
    <property type="match status" value="1"/>
</dbReference>
<feature type="domain" description="ABC transporter" evidence="7">
    <location>
        <begin position="315"/>
        <end position="565"/>
    </location>
</feature>
<organism evidence="9 10">
    <name type="scientific">Microbacterium marinilacus</name>
    <dbReference type="NCBI Taxonomy" id="415209"/>
    <lineage>
        <taxon>Bacteria</taxon>
        <taxon>Bacillati</taxon>
        <taxon>Actinomycetota</taxon>
        <taxon>Actinomycetes</taxon>
        <taxon>Micrococcales</taxon>
        <taxon>Microbacteriaceae</taxon>
        <taxon>Microbacterium</taxon>
    </lineage>
</organism>
<dbReference type="InterPro" id="IPR017871">
    <property type="entry name" value="ABC_transporter-like_CS"/>
</dbReference>
<dbReference type="PROSITE" id="PS50929">
    <property type="entry name" value="ABC_TM1F"/>
    <property type="match status" value="1"/>
</dbReference>
<evidence type="ECO:0000256" key="2">
    <source>
        <dbReference type="ARBA" id="ARBA00022692"/>
    </source>
</evidence>
<dbReference type="GO" id="GO:0005524">
    <property type="term" value="F:ATP binding"/>
    <property type="evidence" value="ECO:0007669"/>
    <property type="project" value="UniProtKB-KW"/>
</dbReference>
<dbReference type="CDD" id="cd07346">
    <property type="entry name" value="ABC_6TM_exporters"/>
    <property type="match status" value="1"/>
</dbReference>
<gene>
    <name evidence="9" type="ORF">GCM10022202_04490</name>
</gene>
<feature type="transmembrane region" description="Helical" evidence="6">
    <location>
        <begin position="151"/>
        <end position="180"/>
    </location>
</feature>
<feature type="compositionally biased region" description="Basic and acidic residues" evidence="5">
    <location>
        <begin position="437"/>
        <end position="447"/>
    </location>
</feature>
<dbReference type="InterPro" id="IPR011527">
    <property type="entry name" value="ABC1_TM_dom"/>
</dbReference>
<sequence>MHTESPSSTPTPGGLIRHALTRGGRGWRLAGATTGYMLHQASEAAVPILIGVVIDRAVMPGDLGALVLWLGVLGAVFVVLSLSYQSASLAMVRVYGHGEHDLRQLAVARVLHPRRLAPRPTGEVLSVATSDTYRVAGVAWSIAEQGATLSALLTAVIALLVISVPLGLGVLGGALLVLWGMTALARPIERIGLAEQGAVARASDVATDAIAGLRVVHGLAAHDQLVERYRMASAASRDGAVRASRSLLVYRAVSTAVSVCYLAALAAAAGWMALQGAITPGQLVTVVGLAQFLQGALDHIGTFGANWAHKRASARRLHELVAEPYALPDGAGTAPEPRSLRWTAPGGVVETLPGAMVGVRVRDAAQAREAAAALGFRTVPAAGELSLGGRDALTIGPNAYRAHVLAPPHDAFVFTGTLRRNVHLDDRAPDDGAVDDGAAHDGSRERRSLDDAVLAATALDDVIEHAGSVDAPVGEEGRRLSGGQRQRLLLARALHAPADVIVLDEPTTALDPVTTRRVAHGLARSGRTILLITSDPLLLDACARVVDLGAPSASRSGAGREEVPA</sequence>
<reference evidence="10" key="1">
    <citation type="journal article" date="2019" name="Int. J. Syst. Evol. Microbiol.">
        <title>The Global Catalogue of Microorganisms (GCM) 10K type strain sequencing project: providing services to taxonomists for standard genome sequencing and annotation.</title>
        <authorList>
            <consortium name="The Broad Institute Genomics Platform"/>
            <consortium name="The Broad Institute Genome Sequencing Center for Infectious Disease"/>
            <person name="Wu L."/>
            <person name="Ma J."/>
        </authorList>
    </citation>
    <scope>NUCLEOTIDE SEQUENCE [LARGE SCALE GENOMIC DNA]</scope>
    <source>
        <strain evidence="10">JCM 16546</strain>
    </source>
</reference>
<keyword evidence="10" id="KW-1185">Reference proteome</keyword>
<evidence type="ECO:0000313" key="10">
    <source>
        <dbReference type="Proteomes" id="UP001410795"/>
    </source>
</evidence>
<dbReference type="Pfam" id="PF00005">
    <property type="entry name" value="ABC_tran"/>
    <property type="match status" value="1"/>
</dbReference>
<evidence type="ECO:0000313" key="9">
    <source>
        <dbReference type="EMBL" id="GAA3648035.1"/>
    </source>
</evidence>
<dbReference type="InterPro" id="IPR036640">
    <property type="entry name" value="ABC1_TM_sf"/>
</dbReference>
<dbReference type="PANTHER" id="PTHR24221">
    <property type="entry name" value="ATP-BINDING CASSETTE SUB-FAMILY B"/>
    <property type="match status" value="1"/>
</dbReference>
<dbReference type="RefSeq" id="WP_221856534.1">
    <property type="nucleotide sequence ID" value="NZ_BAAAYV010000002.1"/>
</dbReference>
<accession>A0ABP7B4T0</accession>
<dbReference type="SUPFAM" id="SSF52540">
    <property type="entry name" value="P-loop containing nucleoside triphosphate hydrolases"/>
    <property type="match status" value="1"/>
</dbReference>
<dbReference type="PROSITE" id="PS50893">
    <property type="entry name" value="ABC_TRANSPORTER_2"/>
    <property type="match status" value="1"/>
</dbReference>
<feature type="transmembrane region" description="Helical" evidence="6">
    <location>
        <begin position="252"/>
        <end position="274"/>
    </location>
</feature>
<evidence type="ECO:0000256" key="1">
    <source>
        <dbReference type="ARBA" id="ARBA00004651"/>
    </source>
</evidence>
<comment type="subcellular location">
    <subcellularLocation>
        <location evidence="1">Cell membrane</location>
        <topology evidence="1">Multi-pass membrane protein</topology>
    </subcellularLocation>
</comment>